<dbReference type="AlphaFoldDB" id="A0A8J9YS66"/>
<dbReference type="SMART" id="SM00116">
    <property type="entry name" value="CBS"/>
    <property type="match status" value="4"/>
</dbReference>
<dbReference type="GO" id="GO:0016208">
    <property type="term" value="F:AMP binding"/>
    <property type="evidence" value="ECO:0007669"/>
    <property type="project" value="TreeGrafter"/>
</dbReference>
<dbReference type="PROSITE" id="PS51371">
    <property type="entry name" value="CBS"/>
    <property type="match status" value="4"/>
</dbReference>
<feature type="domain" description="CBS" evidence="7">
    <location>
        <begin position="505"/>
        <end position="567"/>
    </location>
</feature>
<dbReference type="InterPro" id="IPR046342">
    <property type="entry name" value="CBS_dom_sf"/>
</dbReference>
<feature type="domain" description="CBS" evidence="7">
    <location>
        <begin position="576"/>
        <end position="636"/>
    </location>
</feature>
<dbReference type="EMBL" id="OV696695">
    <property type="protein sequence ID" value="CAH1238578.1"/>
    <property type="molecule type" value="Genomic_DNA"/>
</dbReference>
<evidence type="ECO:0000256" key="5">
    <source>
        <dbReference type="PROSITE-ProRule" id="PRU00703"/>
    </source>
</evidence>
<evidence type="ECO:0000256" key="6">
    <source>
        <dbReference type="SAM" id="MobiDB-lite"/>
    </source>
</evidence>
<proteinExistence type="inferred from homology"/>
<evidence type="ECO:0000259" key="7">
    <source>
        <dbReference type="PROSITE" id="PS51371"/>
    </source>
</evidence>
<keyword evidence="3 5" id="KW-0129">CBS domain</keyword>
<sequence length="719" mass="80810">MSVPSGDIPARASALLGGEVPVREFYHLYGAVPAREPRQFPYLGLPRLDLSAFAMPYLEEGRESSLSPDGEVASLIPPRDQVMSVEARRAQYRAGRQLSAPPKMEIKQVYGRPTTPQEKADKTSPKSPSNKKRISFPSPLKLRMPDFRLSPQASRRRAHTFSGGRPEVVTRVQLENYVFEPGRPESRLRTRSLSGPGGSAVKQDLNKEAVLRQRSRTMSGQNNGAERPIFLPLSVEAQLRRLSLEGLEQDSEDWKCSCNGEGVSKDWISSEGRGDVRLYERRKGPRIEPLKMPLPDITEEDDVFVSGDLDNGIQGSDPLAMKMQQAQTPLEADDAVYLNFMKSHHIYDIIPTSSKLVVFDTQLLVKKAFFALVYNGIRAAPLWDSRTQNFVGMLTITDFINVLQKYYKSPLVQMDELEEHKIATWREVLGLTNRPLVSIDPDETLFEGIKRLIGCKIHRLPVLDETTGNAIYVLTHKRILKFLWLYLKDIPKPDYMNNTLEELGIGTYSNIATAPADIPLIQALHIFVQRRVSALPVVDDNGKVVDIYAKFDAINLAAEKTYNNLDITIRQALQHRSQGFEGVHRCLKTETLDTICDRVVKAEVHRLVVVDTDDCVVGVVSLSDILKFLVLKPADSVLTFFQACCPRARTQRLPRSQCRSAQAHQTHNPPPLPENEQPQTHNPPPLPENEQPQTHNPHPSRRMGNSLSPVSTTGDRTHR</sequence>
<organism evidence="8 9">
    <name type="scientific">Branchiostoma lanceolatum</name>
    <name type="common">Common lancelet</name>
    <name type="synonym">Amphioxus lanceolatum</name>
    <dbReference type="NCBI Taxonomy" id="7740"/>
    <lineage>
        <taxon>Eukaryota</taxon>
        <taxon>Metazoa</taxon>
        <taxon>Chordata</taxon>
        <taxon>Cephalochordata</taxon>
        <taxon>Leptocardii</taxon>
        <taxon>Amphioxiformes</taxon>
        <taxon>Branchiostomatidae</taxon>
        <taxon>Branchiostoma</taxon>
    </lineage>
</organism>
<dbReference type="Proteomes" id="UP000838412">
    <property type="component" value="Chromosome 10"/>
</dbReference>
<dbReference type="InterPro" id="IPR000644">
    <property type="entry name" value="CBS_dom"/>
</dbReference>
<dbReference type="GO" id="GO:0005634">
    <property type="term" value="C:nucleus"/>
    <property type="evidence" value="ECO:0007669"/>
    <property type="project" value="TreeGrafter"/>
</dbReference>
<evidence type="ECO:0000313" key="9">
    <source>
        <dbReference type="Proteomes" id="UP000838412"/>
    </source>
</evidence>
<feature type="compositionally biased region" description="Polar residues" evidence="6">
    <location>
        <begin position="703"/>
        <end position="719"/>
    </location>
</feature>
<gene>
    <name evidence="8" type="primary">PRKAG2</name>
    <name evidence="8" type="ORF">BLAG_LOCUS3127</name>
</gene>
<dbReference type="CDD" id="cd04618">
    <property type="entry name" value="CBS_euAMPK_gamma-like_repeat1"/>
    <property type="match status" value="1"/>
</dbReference>
<feature type="domain" description="CBS" evidence="7">
    <location>
        <begin position="351"/>
        <end position="411"/>
    </location>
</feature>
<dbReference type="SUPFAM" id="SSF54631">
    <property type="entry name" value="CBS-domain pair"/>
    <property type="match status" value="2"/>
</dbReference>
<dbReference type="GO" id="GO:0031588">
    <property type="term" value="C:nucleotide-activated protein kinase complex"/>
    <property type="evidence" value="ECO:0007669"/>
    <property type="project" value="TreeGrafter"/>
</dbReference>
<dbReference type="PANTHER" id="PTHR13780">
    <property type="entry name" value="AMP-ACTIVATED PROTEIN KINASE, GAMMA REGULATORY SUBUNIT"/>
    <property type="match status" value="1"/>
</dbReference>
<evidence type="ECO:0000256" key="3">
    <source>
        <dbReference type="ARBA" id="ARBA00023122"/>
    </source>
</evidence>
<protein>
    <submittedName>
        <fullName evidence="8">PRKAG2 protein</fullName>
    </submittedName>
</protein>
<feature type="region of interest" description="Disordered" evidence="6">
    <location>
        <begin position="654"/>
        <end position="719"/>
    </location>
</feature>
<comment type="similarity">
    <text evidence="1">Belongs to the 5'-AMP-activated protein kinase gamma subunit family.</text>
</comment>
<keyword evidence="2" id="KW-0677">Repeat</keyword>
<accession>A0A8J9YS66</accession>
<evidence type="ECO:0000256" key="4">
    <source>
        <dbReference type="ARBA" id="ARBA00025878"/>
    </source>
</evidence>
<dbReference type="GO" id="GO:0005737">
    <property type="term" value="C:cytoplasm"/>
    <property type="evidence" value="ECO:0007669"/>
    <property type="project" value="TreeGrafter"/>
</dbReference>
<dbReference type="CDD" id="cd04641">
    <property type="entry name" value="CBS_euAMPK_gamma-like_repeat2"/>
    <property type="match status" value="1"/>
</dbReference>
<evidence type="ECO:0000256" key="2">
    <source>
        <dbReference type="ARBA" id="ARBA00022737"/>
    </source>
</evidence>
<evidence type="ECO:0000256" key="1">
    <source>
        <dbReference type="ARBA" id="ARBA00006750"/>
    </source>
</evidence>
<dbReference type="Gene3D" id="3.10.580.10">
    <property type="entry name" value="CBS-domain"/>
    <property type="match status" value="2"/>
</dbReference>
<dbReference type="InterPro" id="IPR050511">
    <property type="entry name" value="AMPK_gamma/SDS23_families"/>
</dbReference>
<evidence type="ECO:0000313" key="8">
    <source>
        <dbReference type="EMBL" id="CAH1238578.1"/>
    </source>
</evidence>
<name>A0A8J9YS66_BRALA</name>
<feature type="domain" description="CBS" evidence="7">
    <location>
        <begin position="432"/>
        <end position="490"/>
    </location>
</feature>
<reference evidence="8" key="1">
    <citation type="submission" date="2022-01" db="EMBL/GenBank/DDBJ databases">
        <authorList>
            <person name="Braso-Vives M."/>
        </authorList>
    </citation>
    <scope>NUCLEOTIDE SEQUENCE</scope>
</reference>
<dbReference type="PANTHER" id="PTHR13780:SF35">
    <property type="entry name" value="LD22662P"/>
    <property type="match status" value="1"/>
</dbReference>
<dbReference type="GO" id="GO:0019901">
    <property type="term" value="F:protein kinase binding"/>
    <property type="evidence" value="ECO:0007669"/>
    <property type="project" value="TreeGrafter"/>
</dbReference>
<dbReference type="OrthoDB" id="449052at2759"/>
<comment type="subunit">
    <text evidence="4">AMPK is a heterotrimer of an alpha catalytic subunit (PRKAA1 or PRKAA2), a beta (PRKAB1 or PRKAB2) and a gamma non-catalytic subunits (PRKAG1, PRKAG2 or PRKAG3). Interacts with FNIP1 and FNIP2.</text>
</comment>
<dbReference type="GO" id="GO:0019887">
    <property type="term" value="F:protein kinase regulator activity"/>
    <property type="evidence" value="ECO:0007669"/>
    <property type="project" value="TreeGrafter"/>
</dbReference>
<feature type="region of interest" description="Disordered" evidence="6">
    <location>
        <begin position="94"/>
        <end position="144"/>
    </location>
</feature>
<keyword evidence="9" id="KW-1185">Reference proteome</keyword>
<feature type="compositionally biased region" description="Polar residues" evidence="6">
    <location>
        <begin position="654"/>
        <end position="667"/>
    </location>
</feature>
<dbReference type="Pfam" id="PF00571">
    <property type="entry name" value="CBS"/>
    <property type="match status" value="3"/>
</dbReference>